<dbReference type="InterPro" id="IPR056563">
    <property type="entry name" value="LysM3_LYK4_5"/>
</dbReference>
<gene>
    <name evidence="3" type="ORF">C1H46_005289</name>
</gene>
<dbReference type="EMBL" id="VIEB01000061">
    <property type="protein sequence ID" value="TQE09136.1"/>
    <property type="molecule type" value="Genomic_DNA"/>
</dbReference>
<keyword evidence="1" id="KW-0472">Membrane</keyword>
<accession>A0A540NDM7</accession>
<keyword evidence="1" id="KW-1133">Transmembrane helix</keyword>
<keyword evidence="1" id="KW-0812">Transmembrane</keyword>
<feature type="transmembrane region" description="Helical" evidence="1">
    <location>
        <begin position="123"/>
        <end position="147"/>
    </location>
</feature>
<keyword evidence="4" id="KW-1185">Reference proteome</keyword>
<organism evidence="3 4">
    <name type="scientific">Malus baccata</name>
    <name type="common">Siberian crab apple</name>
    <name type="synonym">Pyrus baccata</name>
    <dbReference type="NCBI Taxonomy" id="106549"/>
    <lineage>
        <taxon>Eukaryota</taxon>
        <taxon>Viridiplantae</taxon>
        <taxon>Streptophyta</taxon>
        <taxon>Embryophyta</taxon>
        <taxon>Tracheophyta</taxon>
        <taxon>Spermatophyta</taxon>
        <taxon>Magnoliopsida</taxon>
        <taxon>eudicotyledons</taxon>
        <taxon>Gunneridae</taxon>
        <taxon>Pentapetalae</taxon>
        <taxon>rosids</taxon>
        <taxon>fabids</taxon>
        <taxon>Rosales</taxon>
        <taxon>Rosaceae</taxon>
        <taxon>Amygdaloideae</taxon>
        <taxon>Maleae</taxon>
        <taxon>Malus</taxon>
    </lineage>
</organism>
<dbReference type="AlphaFoldDB" id="A0A540NDM7"/>
<evidence type="ECO:0000256" key="1">
    <source>
        <dbReference type="SAM" id="Phobius"/>
    </source>
</evidence>
<dbReference type="STRING" id="106549.A0A540NDM7"/>
<evidence type="ECO:0000313" key="3">
    <source>
        <dbReference type="EMBL" id="TQE09136.1"/>
    </source>
</evidence>
<sequence length="224" mass="24769">MQQNKYSAFHLLPGMKLKVPLRCACPTSNQTADGTKFLMTYLVSLDDSVPDLSKKFNVSVKSVAYANRFTEADPPLLAFTPTLIPLSVEPSSSQTLIHHLPGPPPFLSPPVTSIHGNRRSKDVLIWVGIGIGILLLVLCLVISVVFFHCQKKGSQKNSEGKKKRAMEEDLFVTISQVDVGLKVFKYGELKHATEDFSEKNWLGGSVHKGLGKSSSHKEDEQRCY</sequence>
<protein>
    <recommendedName>
        <fullName evidence="2">LYK4/5 third LysM domain-containing protein</fullName>
    </recommendedName>
</protein>
<evidence type="ECO:0000259" key="2">
    <source>
        <dbReference type="Pfam" id="PF23473"/>
    </source>
</evidence>
<dbReference type="Pfam" id="PF23473">
    <property type="entry name" value="LysM3_LYK4_5"/>
    <property type="match status" value="1"/>
</dbReference>
<name>A0A540NDM7_MALBA</name>
<dbReference type="Proteomes" id="UP000315295">
    <property type="component" value="Unassembled WGS sequence"/>
</dbReference>
<evidence type="ECO:0000313" key="4">
    <source>
        <dbReference type="Proteomes" id="UP000315295"/>
    </source>
</evidence>
<feature type="domain" description="LYK4/5 third LysM" evidence="2">
    <location>
        <begin position="37"/>
        <end position="86"/>
    </location>
</feature>
<comment type="caution">
    <text evidence="3">The sequence shown here is derived from an EMBL/GenBank/DDBJ whole genome shotgun (WGS) entry which is preliminary data.</text>
</comment>
<dbReference type="PANTHER" id="PTHR45927:SF5">
    <property type="entry name" value="PROTEIN KINASE DOMAIN-CONTAINING PROTEIN"/>
    <property type="match status" value="1"/>
</dbReference>
<dbReference type="PANTHER" id="PTHR45927">
    <property type="entry name" value="LYSM-DOMAIN RECEPTOR-LIKE KINASE-RELATED"/>
    <property type="match status" value="1"/>
</dbReference>
<reference evidence="3 4" key="1">
    <citation type="journal article" date="2019" name="G3 (Bethesda)">
        <title>Sequencing of a Wild Apple (Malus baccata) Genome Unravels the Differences Between Cultivated and Wild Apple Species Regarding Disease Resistance and Cold Tolerance.</title>
        <authorList>
            <person name="Chen X."/>
        </authorList>
    </citation>
    <scope>NUCLEOTIDE SEQUENCE [LARGE SCALE GENOMIC DNA]</scope>
    <source>
        <strain evidence="4">cv. Shandingzi</strain>
        <tissue evidence="3">Leaves</tissue>
    </source>
</reference>
<dbReference type="InterPro" id="IPR052611">
    <property type="entry name" value="Plant_RLK_LysM"/>
</dbReference>
<proteinExistence type="predicted"/>